<dbReference type="VEuPathDB" id="FungiDB:GGTG_04611"/>
<dbReference type="GeneID" id="20345069"/>
<protein>
    <submittedName>
        <fullName evidence="2 3">Uncharacterized protein</fullName>
    </submittedName>
</protein>
<dbReference type="RefSeq" id="XP_009220671.1">
    <property type="nucleotide sequence ID" value="XM_009222407.1"/>
</dbReference>
<dbReference type="OrthoDB" id="10541434at2759"/>
<dbReference type="AlphaFoldDB" id="J3NTL1"/>
<reference evidence="2" key="3">
    <citation type="submission" date="2010-09" db="EMBL/GenBank/DDBJ databases">
        <title>Annotation of Gaeumannomyces graminis var. tritici R3-111a-1.</title>
        <authorList>
            <consortium name="The Broad Institute Genome Sequencing Platform"/>
            <person name="Ma L.-J."/>
            <person name="Dead R."/>
            <person name="Young S.K."/>
            <person name="Zeng Q."/>
            <person name="Gargeya S."/>
            <person name="Fitzgerald M."/>
            <person name="Haas B."/>
            <person name="Abouelleil A."/>
            <person name="Alvarado L."/>
            <person name="Arachchi H.M."/>
            <person name="Berlin A."/>
            <person name="Brown A."/>
            <person name="Chapman S.B."/>
            <person name="Chen Z."/>
            <person name="Dunbar C."/>
            <person name="Freedman E."/>
            <person name="Gearin G."/>
            <person name="Gellesch M."/>
            <person name="Goldberg J."/>
            <person name="Griggs A."/>
            <person name="Gujja S."/>
            <person name="Heiman D."/>
            <person name="Howarth C."/>
            <person name="Larson L."/>
            <person name="Lui A."/>
            <person name="MacDonald P.J.P."/>
            <person name="Mehta T."/>
            <person name="Montmayeur A."/>
            <person name="Murphy C."/>
            <person name="Neiman D."/>
            <person name="Pearson M."/>
            <person name="Priest M."/>
            <person name="Roberts A."/>
            <person name="Saif S."/>
            <person name="Shea T."/>
            <person name="Shenoy N."/>
            <person name="Sisk P."/>
            <person name="Stolte C."/>
            <person name="Sykes S."/>
            <person name="Yandava C."/>
            <person name="Wortman J."/>
            <person name="Nusbaum C."/>
            <person name="Birren B."/>
        </authorList>
    </citation>
    <scope>NUCLEOTIDE SEQUENCE</scope>
    <source>
        <strain evidence="2">R3-111a-1</strain>
    </source>
</reference>
<organism evidence="2">
    <name type="scientific">Gaeumannomyces tritici (strain R3-111a-1)</name>
    <name type="common">Wheat and barley take-all root rot fungus</name>
    <name type="synonym">Gaeumannomyces graminis var. tritici</name>
    <dbReference type="NCBI Taxonomy" id="644352"/>
    <lineage>
        <taxon>Eukaryota</taxon>
        <taxon>Fungi</taxon>
        <taxon>Dikarya</taxon>
        <taxon>Ascomycota</taxon>
        <taxon>Pezizomycotina</taxon>
        <taxon>Sordariomycetes</taxon>
        <taxon>Sordariomycetidae</taxon>
        <taxon>Magnaporthales</taxon>
        <taxon>Magnaporthaceae</taxon>
        <taxon>Gaeumannomyces</taxon>
    </lineage>
</organism>
<name>J3NTL1_GAET3</name>
<accession>J3NTL1</accession>
<evidence type="ECO:0000313" key="4">
    <source>
        <dbReference type="Proteomes" id="UP000006039"/>
    </source>
</evidence>
<evidence type="ECO:0000313" key="3">
    <source>
        <dbReference type="EnsemblFungi" id="EJT79526"/>
    </source>
</evidence>
<feature type="region of interest" description="Disordered" evidence="1">
    <location>
        <begin position="253"/>
        <end position="279"/>
    </location>
</feature>
<evidence type="ECO:0000313" key="2">
    <source>
        <dbReference type="EMBL" id="EJT79526.1"/>
    </source>
</evidence>
<dbReference type="eggNOG" id="ENOG502RN89">
    <property type="taxonomic scope" value="Eukaryota"/>
</dbReference>
<feature type="region of interest" description="Disordered" evidence="1">
    <location>
        <begin position="50"/>
        <end position="70"/>
    </location>
</feature>
<reference evidence="3" key="4">
    <citation type="journal article" date="2015" name="G3 (Bethesda)">
        <title>Genome sequences of three phytopathogenic species of the Magnaporthaceae family of fungi.</title>
        <authorList>
            <person name="Okagaki L.H."/>
            <person name="Nunes C.C."/>
            <person name="Sailsbery J."/>
            <person name="Clay B."/>
            <person name="Brown D."/>
            <person name="John T."/>
            <person name="Oh Y."/>
            <person name="Young N."/>
            <person name="Fitzgerald M."/>
            <person name="Haas B.J."/>
            <person name="Zeng Q."/>
            <person name="Young S."/>
            <person name="Adiconis X."/>
            <person name="Fan L."/>
            <person name="Levin J.Z."/>
            <person name="Mitchell T.K."/>
            <person name="Okubara P.A."/>
            <person name="Farman M.L."/>
            <person name="Kohn L.M."/>
            <person name="Birren B."/>
            <person name="Ma L.-J."/>
            <person name="Dean R.A."/>
        </authorList>
    </citation>
    <scope>NUCLEOTIDE SEQUENCE</scope>
    <source>
        <strain evidence="3">R3-111a-1</strain>
    </source>
</reference>
<sequence length="279" mass="30906">MRTPKMPPTRTPKRCDRINPVFKAAVERAAGKLPPITDSGTLSFRITQHLPHQRPDDRPEQTPDDRPDHQQKVVWIKTLSVETIETFECASDGWLECMSACLQNLNWTSSTAAISSVCCLGIPTKQSFILDGVSVRYALYTKKKPTRFAFMELPQAKASGGCERYAAAVALMLNSLPSRVVVIATGQGSDWVEMLCHDQAATPETDQTKRELGSGPVQSELIPIYRYHFDFDDDLWDAKMRGVIQVLTKGSARKEHTVNSTGGRLLVHPPPSSIASPET</sequence>
<dbReference type="EnsemblFungi" id="EJT79526">
    <property type="protein sequence ID" value="EJT79526"/>
    <property type="gene ID" value="GGTG_04611"/>
</dbReference>
<keyword evidence="4" id="KW-1185">Reference proteome</keyword>
<dbReference type="EMBL" id="GL385396">
    <property type="protein sequence ID" value="EJT79526.1"/>
    <property type="molecule type" value="Genomic_DNA"/>
</dbReference>
<feature type="compositionally biased region" description="Basic and acidic residues" evidence="1">
    <location>
        <begin position="53"/>
        <end position="70"/>
    </location>
</feature>
<reference evidence="3" key="5">
    <citation type="submission" date="2018-04" db="UniProtKB">
        <authorList>
            <consortium name="EnsemblFungi"/>
        </authorList>
    </citation>
    <scope>IDENTIFICATION</scope>
    <source>
        <strain evidence="3">R3-111a-1</strain>
    </source>
</reference>
<proteinExistence type="predicted"/>
<reference evidence="4" key="1">
    <citation type="submission" date="2010-07" db="EMBL/GenBank/DDBJ databases">
        <title>The genome sequence of Gaeumannomyces graminis var. tritici strain R3-111a-1.</title>
        <authorList>
            <consortium name="The Broad Institute Genome Sequencing Platform"/>
            <person name="Ma L.-J."/>
            <person name="Dead R."/>
            <person name="Young S."/>
            <person name="Zeng Q."/>
            <person name="Koehrsen M."/>
            <person name="Alvarado L."/>
            <person name="Berlin A."/>
            <person name="Chapman S.B."/>
            <person name="Chen Z."/>
            <person name="Freedman E."/>
            <person name="Gellesch M."/>
            <person name="Goldberg J."/>
            <person name="Griggs A."/>
            <person name="Gujja S."/>
            <person name="Heilman E.R."/>
            <person name="Heiman D."/>
            <person name="Hepburn T."/>
            <person name="Howarth C."/>
            <person name="Jen D."/>
            <person name="Larson L."/>
            <person name="Mehta T."/>
            <person name="Neiman D."/>
            <person name="Pearson M."/>
            <person name="Roberts A."/>
            <person name="Saif S."/>
            <person name="Shea T."/>
            <person name="Shenoy N."/>
            <person name="Sisk P."/>
            <person name="Stolte C."/>
            <person name="Sykes S."/>
            <person name="Walk T."/>
            <person name="White J."/>
            <person name="Yandava C."/>
            <person name="Haas B."/>
            <person name="Nusbaum C."/>
            <person name="Birren B."/>
        </authorList>
    </citation>
    <scope>NUCLEOTIDE SEQUENCE [LARGE SCALE GENOMIC DNA]</scope>
    <source>
        <strain evidence="4">R3-111a-1</strain>
    </source>
</reference>
<reference evidence="2" key="2">
    <citation type="submission" date="2010-07" db="EMBL/GenBank/DDBJ databases">
        <authorList>
            <consortium name="The Broad Institute Genome Sequencing Platform"/>
            <consortium name="Broad Institute Genome Sequencing Center for Infectious Disease"/>
            <person name="Ma L.-J."/>
            <person name="Dead R."/>
            <person name="Young S."/>
            <person name="Zeng Q."/>
            <person name="Koehrsen M."/>
            <person name="Alvarado L."/>
            <person name="Berlin A."/>
            <person name="Chapman S.B."/>
            <person name="Chen Z."/>
            <person name="Freedman E."/>
            <person name="Gellesch M."/>
            <person name="Goldberg J."/>
            <person name="Griggs A."/>
            <person name="Gujja S."/>
            <person name="Heilman E.R."/>
            <person name="Heiman D."/>
            <person name="Hepburn T."/>
            <person name="Howarth C."/>
            <person name="Jen D."/>
            <person name="Larson L."/>
            <person name="Mehta T."/>
            <person name="Neiman D."/>
            <person name="Pearson M."/>
            <person name="Roberts A."/>
            <person name="Saif S."/>
            <person name="Shea T."/>
            <person name="Shenoy N."/>
            <person name="Sisk P."/>
            <person name="Stolte C."/>
            <person name="Sykes S."/>
            <person name="Walk T."/>
            <person name="White J."/>
            <person name="Yandava C."/>
            <person name="Haas B."/>
            <person name="Nusbaum C."/>
            <person name="Birren B."/>
        </authorList>
    </citation>
    <scope>NUCLEOTIDE SEQUENCE</scope>
    <source>
        <strain evidence="2">R3-111a-1</strain>
    </source>
</reference>
<gene>
    <name evidence="3" type="primary">20345069</name>
    <name evidence="2" type="ORF">GGTG_04611</name>
</gene>
<evidence type="ECO:0000256" key="1">
    <source>
        <dbReference type="SAM" id="MobiDB-lite"/>
    </source>
</evidence>
<dbReference type="Proteomes" id="UP000006039">
    <property type="component" value="Unassembled WGS sequence"/>
</dbReference>
<dbReference type="HOGENOM" id="CLU_990706_0_0_1"/>